<dbReference type="GO" id="GO:0071973">
    <property type="term" value="P:bacterial-type flagellum-dependent cell motility"/>
    <property type="evidence" value="ECO:0007669"/>
    <property type="project" value="InterPro"/>
</dbReference>
<evidence type="ECO:0000313" key="4">
    <source>
        <dbReference type="EMBL" id="VAW48536.1"/>
    </source>
</evidence>
<dbReference type="GO" id="GO:0003774">
    <property type="term" value="F:cytoskeletal motor activity"/>
    <property type="evidence" value="ECO:0007669"/>
    <property type="project" value="InterPro"/>
</dbReference>
<reference evidence="4" key="1">
    <citation type="submission" date="2018-06" db="EMBL/GenBank/DDBJ databases">
        <authorList>
            <person name="Zhirakovskaya E."/>
        </authorList>
    </citation>
    <scope>NUCLEOTIDE SEQUENCE</scope>
</reference>
<comment type="subcellular location">
    <subcellularLocation>
        <location evidence="1">Bacterial flagellum basal body</location>
    </subcellularLocation>
</comment>
<dbReference type="PANTHER" id="PTHR34653:SF1">
    <property type="entry name" value="FLAGELLAR HOOK-BASAL BODY COMPLEX PROTEIN FLIE"/>
    <property type="match status" value="1"/>
</dbReference>
<evidence type="ECO:0000256" key="2">
    <source>
        <dbReference type="ARBA" id="ARBA00023143"/>
    </source>
</evidence>
<sequence length="112" mass="12402">MSQIDTQSLMLQMRSLAAQAQAKPVEELTESSQTGQEKVDGFSDLLAKSIEGVNTEMHKSGSMKKAFEKGDPDMELSEVMLQAQKASLSFQAMTQIRNKLVEAYKTVINMPM</sequence>
<dbReference type="NCBIfam" id="TIGR00205">
    <property type="entry name" value="fliE"/>
    <property type="match status" value="1"/>
</dbReference>
<proteinExistence type="inferred from homology"/>
<keyword evidence="4" id="KW-0969">Cilium</keyword>
<dbReference type="InterPro" id="IPR001624">
    <property type="entry name" value="FliE"/>
</dbReference>
<dbReference type="PRINTS" id="PR01006">
    <property type="entry name" value="FLGHOOKFLIE"/>
</dbReference>
<protein>
    <submittedName>
        <fullName evidence="4">Flagellar hook-basal body complex protein FliE</fullName>
    </submittedName>
</protein>
<dbReference type="AlphaFoldDB" id="A0A3B0WW17"/>
<dbReference type="GO" id="GO:0009425">
    <property type="term" value="C:bacterial-type flagellum basal body"/>
    <property type="evidence" value="ECO:0007669"/>
    <property type="project" value="UniProtKB-SubCell"/>
</dbReference>
<dbReference type="HAMAP" id="MF_00724">
    <property type="entry name" value="FliE"/>
    <property type="match status" value="1"/>
</dbReference>
<evidence type="ECO:0000256" key="1">
    <source>
        <dbReference type="ARBA" id="ARBA00004117"/>
    </source>
</evidence>
<name>A0A3B0WW17_9ZZZZ</name>
<accession>A0A3B0WW17</accession>
<organism evidence="4">
    <name type="scientific">hydrothermal vent metagenome</name>
    <dbReference type="NCBI Taxonomy" id="652676"/>
    <lineage>
        <taxon>unclassified sequences</taxon>
        <taxon>metagenomes</taxon>
        <taxon>ecological metagenomes</taxon>
    </lineage>
</organism>
<gene>
    <name evidence="4" type="ORF">MNBD_GAMMA04-1543</name>
</gene>
<evidence type="ECO:0000256" key="3">
    <source>
        <dbReference type="SAM" id="MobiDB-lite"/>
    </source>
</evidence>
<keyword evidence="4" id="KW-0966">Cell projection</keyword>
<keyword evidence="4" id="KW-0282">Flagellum</keyword>
<dbReference type="EMBL" id="UOFB01000272">
    <property type="protein sequence ID" value="VAW48536.1"/>
    <property type="molecule type" value="Genomic_DNA"/>
</dbReference>
<dbReference type="GO" id="GO:0005198">
    <property type="term" value="F:structural molecule activity"/>
    <property type="evidence" value="ECO:0007669"/>
    <property type="project" value="InterPro"/>
</dbReference>
<keyword evidence="2" id="KW-0975">Bacterial flagellum</keyword>
<dbReference type="PANTHER" id="PTHR34653">
    <property type="match status" value="1"/>
</dbReference>
<feature type="region of interest" description="Disordered" evidence="3">
    <location>
        <begin position="20"/>
        <end position="40"/>
    </location>
</feature>
<dbReference type="Pfam" id="PF02049">
    <property type="entry name" value="FliE"/>
    <property type="match status" value="1"/>
</dbReference>